<keyword evidence="4" id="KW-1185">Reference proteome</keyword>
<evidence type="ECO:0000259" key="2">
    <source>
        <dbReference type="Pfam" id="PF19502"/>
    </source>
</evidence>
<comment type="caution">
    <text evidence="3">The sequence shown here is derived from an EMBL/GenBank/DDBJ whole genome shotgun (WGS) entry which is preliminary data.</text>
</comment>
<dbReference type="RefSeq" id="WP_377790176.1">
    <property type="nucleotide sequence ID" value="NZ_JBHLYQ010000117.1"/>
</dbReference>
<proteinExistence type="predicted"/>
<dbReference type="Pfam" id="PF19502">
    <property type="entry name" value="DUF6036"/>
    <property type="match status" value="1"/>
</dbReference>
<name>A0ABV6C4E9_9ACTN</name>
<evidence type="ECO:0000313" key="3">
    <source>
        <dbReference type="EMBL" id="MFC0082570.1"/>
    </source>
</evidence>
<organism evidence="3 4">
    <name type="scientific">Aciditerrimonas ferrireducens</name>
    <dbReference type="NCBI Taxonomy" id="667306"/>
    <lineage>
        <taxon>Bacteria</taxon>
        <taxon>Bacillati</taxon>
        <taxon>Actinomycetota</taxon>
        <taxon>Acidimicrobiia</taxon>
        <taxon>Acidimicrobiales</taxon>
        <taxon>Acidimicrobiaceae</taxon>
        <taxon>Aciditerrimonas</taxon>
    </lineage>
</organism>
<dbReference type="Proteomes" id="UP001589788">
    <property type="component" value="Unassembled WGS sequence"/>
</dbReference>
<evidence type="ECO:0000256" key="1">
    <source>
        <dbReference type="SAM" id="Phobius"/>
    </source>
</evidence>
<feature type="transmembrane region" description="Helical" evidence="1">
    <location>
        <begin position="29"/>
        <end position="45"/>
    </location>
</feature>
<evidence type="ECO:0000313" key="4">
    <source>
        <dbReference type="Proteomes" id="UP001589788"/>
    </source>
</evidence>
<accession>A0ABV6C4E9</accession>
<feature type="domain" description="DUF6036" evidence="2">
    <location>
        <begin position="13"/>
        <end position="134"/>
    </location>
</feature>
<reference evidence="3 4" key="1">
    <citation type="submission" date="2024-09" db="EMBL/GenBank/DDBJ databases">
        <authorList>
            <person name="Sun Q."/>
            <person name="Mori K."/>
        </authorList>
    </citation>
    <scope>NUCLEOTIDE SEQUENCE [LARGE SCALE GENOMIC DNA]</scope>
    <source>
        <strain evidence="3 4">JCM 15389</strain>
    </source>
</reference>
<keyword evidence="1" id="KW-1133">Transmembrane helix</keyword>
<gene>
    <name evidence="3" type="ORF">ACFFRE_10550</name>
</gene>
<keyword evidence="1" id="KW-0472">Membrane</keyword>
<dbReference type="EMBL" id="JBHLYQ010000117">
    <property type="protein sequence ID" value="MFC0082570.1"/>
    <property type="molecule type" value="Genomic_DNA"/>
</dbReference>
<protein>
    <submittedName>
        <fullName evidence="3">DUF6036 family nucleotidyltransferase</fullName>
    </submittedName>
</protein>
<sequence>MSEAEPLLDAATLRRAFRRLADVLETQGIVGHVFVVGGAAMVLAYRTRLATRDVDAVFVPKREVRAAAERVAEELGIHHHWLNDAAKGFMPGEDPDALDLSDSPFLQISVASPRYLLAMKLLAFRDDRDIQDIVFLLERTGIETVDEALDLLEHYFPQRLLDVRTQLKLEELLAGSSKRGGPPASG</sequence>
<dbReference type="InterPro" id="IPR045792">
    <property type="entry name" value="DUF6036"/>
</dbReference>
<keyword evidence="1" id="KW-0812">Transmembrane</keyword>